<feature type="compositionally biased region" description="Polar residues" evidence="1">
    <location>
        <begin position="442"/>
        <end position="452"/>
    </location>
</feature>
<keyword evidence="3" id="KW-0456">Lyase</keyword>
<reference evidence="3 4" key="1">
    <citation type="submission" date="2019-02" db="EMBL/GenBank/DDBJ databases">
        <title>Deep-cultivation of Planctomycetes and their phenomic and genomic characterization uncovers novel biology.</title>
        <authorList>
            <person name="Wiegand S."/>
            <person name="Jogler M."/>
            <person name="Boedeker C."/>
            <person name="Pinto D."/>
            <person name="Vollmers J."/>
            <person name="Rivas-Marin E."/>
            <person name="Kohn T."/>
            <person name="Peeters S.H."/>
            <person name="Heuer A."/>
            <person name="Rast P."/>
            <person name="Oberbeckmann S."/>
            <person name="Bunk B."/>
            <person name="Jeske O."/>
            <person name="Meyerdierks A."/>
            <person name="Storesund J.E."/>
            <person name="Kallscheuer N."/>
            <person name="Luecker S."/>
            <person name="Lage O.M."/>
            <person name="Pohl T."/>
            <person name="Merkel B.J."/>
            <person name="Hornburger P."/>
            <person name="Mueller R.-W."/>
            <person name="Bruemmer F."/>
            <person name="Labrenz M."/>
            <person name="Spormann A.M."/>
            <person name="Op den Camp H."/>
            <person name="Overmann J."/>
            <person name="Amann R."/>
            <person name="Jetten M.S.M."/>
            <person name="Mascher T."/>
            <person name="Medema M.H."/>
            <person name="Devos D.P."/>
            <person name="Kaster A.-K."/>
            <person name="Ovreas L."/>
            <person name="Rohde M."/>
            <person name="Galperin M.Y."/>
            <person name="Jogler C."/>
        </authorList>
    </citation>
    <scope>NUCLEOTIDE SEQUENCE [LARGE SCALE GENOMIC DNA]</scope>
    <source>
        <strain evidence="3 4">K22_7</strain>
    </source>
</reference>
<dbReference type="AlphaFoldDB" id="A0A517N513"/>
<evidence type="ECO:0000313" key="3">
    <source>
        <dbReference type="EMBL" id="QDT02229.1"/>
    </source>
</evidence>
<feature type="signal peptide" evidence="2">
    <location>
        <begin position="1"/>
        <end position="28"/>
    </location>
</feature>
<accession>A0A517N513</accession>
<dbReference type="SUPFAM" id="SSF81853">
    <property type="entry name" value="Family 10 polysaccharide lyase"/>
    <property type="match status" value="1"/>
</dbReference>
<dbReference type="GO" id="GO:0016829">
    <property type="term" value="F:lyase activity"/>
    <property type="evidence" value="ECO:0007669"/>
    <property type="project" value="UniProtKB-KW"/>
</dbReference>
<dbReference type="Gene3D" id="1.50.10.20">
    <property type="match status" value="1"/>
</dbReference>
<protein>
    <submittedName>
        <fullName evidence="3">Pectic acid lyase</fullName>
    </submittedName>
</protein>
<evidence type="ECO:0000256" key="2">
    <source>
        <dbReference type="SAM" id="SignalP"/>
    </source>
</evidence>
<organism evidence="3 4">
    <name type="scientific">Rubripirellula lacrimiformis</name>
    <dbReference type="NCBI Taxonomy" id="1930273"/>
    <lineage>
        <taxon>Bacteria</taxon>
        <taxon>Pseudomonadati</taxon>
        <taxon>Planctomycetota</taxon>
        <taxon>Planctomycetia</taxon>
        <taxon>Pirellulales</taxon>
        <taxon>Pirellulaceae</taxon>
        <taxon>Rubripirellula</taxon>
    </lineage>
</organism>
<dbReference type="EMBL" id="CP036525">
    <property type="protein sequence ID" value="QDT02229.1"/>
    <property type="molecule type" value="Genomic_DNA"/>
</dbReference>
<dbReference type="KEGG" id="rlc:K227x_06020"/>
<feature type="chain" id="PRO_5021989807" evidence="2">
    <location>
        <begin position="29"/>
        <end position="525"/>
    </location>
</feature>
<evidence type="ECO:0000256" key="1">
    <source>
        <dbReference type="SAM" id="MobiDB-lite"/>
    </source>
</evidence>
<dbReference type="Proteomes" id="UP000318538">
    <property type="component" value="Chromosome"/>
</dbReference>
<dbReference type="Pfam" id="PF09492">
    <property type="entry name" value="Pec_lyase"/>
    <property type="match status" value="1"/>
</dbReference>
<sequence precursor="true">MRWGTLAALCLAVSCSAALSLVVVDAIADDGATPGRAGAVDRDSVQPEGASRAIDAMRKAAGYYHGTVQSHGGYVYHYALDLQKRWGEGEASKDQIWVQPPGTPTVGMAYLDAWSATGDAFYRQAALDAGHAIVYGQLKSGGWTNAIDFDPSGGRVAAYRNGRGRGRDHSTLDDGISQSAMLFLIRLDEAVDRSDTSVHGAVQIALKSLVAAQLPNGGFPQVWTSDPPLRDQQAAAGVSASYPKYDWRTENHVKEYWNHATLNDNVCGYVAQVLIEAHRVYGDQRYLASLKRLGDFMLLAQMPLPQPGFAQQYSKEMHPAWARKFEPPAMASDETQEAIATLILIAETTGQPKYLQGIPAALQWLGKSRLPDGSLARYYELQTNRPLYMNRNGKRYFLTYDDSDLPRHYGWKIDWKVDALTKSYRRAVQGMASPVDQGRVDQGSTDQGSAEQGTRPLDSVSRSGLQKQAAEVIDAMDSSHRWVDRFDGRRLVGQMKLPVGTEYLSSETFANNLTLLSRWVSASKP</sequence>
<feature type="region of interest" description="Disordered" evidence="1">
    <location>
        <begin position="431"/>
        <end position="463"/>
    </location>
</feature>
<keyword evidence="4" id="KW-1185">Reference proteome</keyword>
<proteinExistence type="predicted"/>
<dbReference type="PROSITE" id="PS51257">
    <property type="entry name" value="PROKAR_LIPOPROTEIN"/>
    <property type="match status" value="1"/>
</dbReference>
<dbReference type="RefSeq" id="WP_145167983.1">
    <property type="nucleotide sequence ID" value="NZ_CP036525.1"/>
</dbReference>
<gene>
    <name evidence="3" type="ORF">K227x_06020</name>
</gene>
<dbReference type="InterPro" id="IPR012669">
    <property type="entry name" value="Pectate_lyase"/>
</dbReference>
<keyword evidence="2" id="KW-0732">Signal</keyword>
<dbReference type="OrthoDB" id="9804686at2"/>
<name>A0A517N513_9BACT</name>
<evidence type="ECO:0000313" key="4">
    <source>
        <dbReference type="Proteomes" id="UP000318538"/>
    </source>
</evidence>